<evidence type="ECO:0000259" key="3">
    <source>
        <dbReference type="Pfam" id="PF07705"/>
    </source>
</evidence>
<gene>
    <name evidence="4" type="ORF">F4V43_18090</name>
</gene>
<dbReference type="Pfam" id="PF07705">
    <property type="entry name" value="CARDB"/>
    <property type="match status" value="1"/>
</dbReference>
<keyword evidence="2" id="KW-0732">Signal</keyword>
<dbReference type="PANTHER" id="PTHR35902">
    <property type="entry name" value="S-LAYER DOMAIN-LIKE PROTEIN-RELATED"/>
    <property type="match status" value="1"/>
</dbReference>
<dbReference type="InterPro" id="IPR011635">
    <property type="entry name" value="CARDB"/>
</dbReference>
<dbReference type="Proteomes" id="UP000367750">
    <property type="component" value="Unassembled WGS sequence"/>
</dbReference>
<keyword evidence="1" id="KW-0812">Transmembrane</keyword>
<sequence length="816" mass="84903">MKFKLTAAALILVMLAALFPAGRQTAQAETASPGPVYDLTGYKIYKGNTAQINPADEVTLRLSVNQKGGAPKELSLQIDDSSSFYGKDGNVLDLNKAGVDYSGASFTVDLPVVYSGSGQKLTVSFLPDGGSPETQSLTITQAVPVKPAATPTPTPVDTTKFVPKLAVAGGGDVPSGEAGGMLTLALPIKNGSSNAARSVTVTLEPGDAAKIPFEAGVVNLSQTIDQINPGETRAAAFNLKLRSDAAAGVYALKLNYAFTNAAGDPFTSSEGLYIKVTNSSVPARISLVSVSQTPAEAVPGQKVKLAVRIANDGTVPSGNVRVTLTGLKADGFALSGDTGSRRIASIAGGGTQEAVFSLTAAAGLAGGSQPLGVRLDYKDESGAAVSDESPIFIPVRQTEGAAPAAVVIDKLISPESVMLPGDRFNVGFRLVNSGGVKAQNVKVSVTSDKELIPVTLSNVIVPSLAPGASKALSFKLAVAPDAATRNYPVSIAVEYDVVQAGQTVKNTLQQYVGVYVQGKGAATASPEALKTVPRIIVSRYAVQPGQVAAGKEAAVELALLNTSSLMGVSNIKLTVTSDDGTFTIDGSNTLFIESLPSRGTVQRALKVRAKPDAEPKVYSLTLNLDYEDAKGNPYTSKETVSLPVVQENRLNAGEVTVGGEAYPGQPVPLSMEFYNMGKAVLYNLMVTVEGEGFQSANGSYYVGNFASGRSDTFQPTITANAPGELKGEVVFAFEDAAGTRSEIRKPFKVTVMEAPPAPDMSGAQPEQPLEAGGKSALRKYLPYGLAALAVLAGAVTALVLRRRRRRRKEMELDDDF</sequence>
<accession>A0A5J5FUT3</accession>
<dbReference type="AlphaFoldDB" id="A0A5J5FUT3"/>
<evidence type="ECO:0000313" key="5">
    <source>
        <dbReference type="Proteomes" id="UP000367750"/>
    </source>
</evidence>
<dbReference type="EMBL" id="VYKK01000030">
    <property type="protein sequence ID" value="KAA8997203.1"/>
    <property type="molecule type" value="Genomic_DNA"/>
</dbReference>
<dbReference type="OrthoDB" id="1704454at2"/>
<dbReference type="Gene3D" id="2.60.40.10">
    <property type="entry name" value="Immunoglobulins"/>
    <property type="match status" value="3"/>
</dbReference>
<feature type="chain" id="PRO_5023861077" description="CARDB domain-containing protein" evidence="2">
    <location>
        <begin position="29"/>
        <end position="816"/>
    </location>
</feature>
<dbReference type="RefSeq" id="WP_150459668.1">
    <property type="nucleotide sequence ID" value="NZ_VYKK01000030.1"/>
</dbReference>
<keyword evidence="1" id="KW-1133">Transmembrane helix</keyword>
<evidence type="ECO:0000256" key="2">
    <source>
        <dbReference type="SAM" id="SignalP"/>
    </source>
</evidence>
<comment type="caution">
    <text evidence="4">The sequence shown here is derived from an EMBL/GenBank/DDBJ whole genome shotgun (WGS) entry which is preliminary data.</text>
</comment>
<keyword evidence="5" id="KW-1185">Reference proteome</keyword>
<dbReference type="InterPro" id="IPR013783">
    <property type="entry name" value="Ig-like_fold"/>
</dbReference>
<organism evidence="4 5">
    <name type="scientific">Paenibacillus spiritus</name>
    <dbReference type="NCBI Taxonomy" id="2496557"/>
    <lineage>
        <taxon>Bacteria</taxon>
        <taxon>Bacillati</taxon>
        <taxon>Bacillota</taxon>
        <taxon>Bacilli</taxon>
        <taxon>Bacillales</taxon>
        <taxon>Paenibacillaceae</taxon>
        <taxon>Paenibacillus</taxon>
    </lineage>
</organism>
<name>A0A5J5FUT3_9BACL</name>
<feature type="transmembrane region" description="Helical" evidence="1">
    <location>
        <begin position="780"/>
        <end position="800"/>
    </location>
</feature>
<reference evidence="4 5" key="1">
    <citation type="submission" date="2019-09" db="EMBL/GenBank/DDBJ databases">
        <title>Bacillus ochoae sp. nov., Paenibacillus whitsoniae sp. nov., Paenibacillus spiritus sp. nov. Isolated from the Mars Exploration Rover during spacecraft assembly.</title>
        <authorList>
            <person name="Seuylemezian A."/>
            <person name="Vaishampayan P."/>
        </authorList>
    </citation>
    <scope>NUCLEOTIDE SEQUENCE [LARGE SCALE GENOMIC DNA]</scope>
    <source>
        <strain evidence="4 5">MER_111</strain>
    </source>
</reference>
<feature type="domain" description="CARDB" evidence="3">
    <location>
        <begin position="410"/>
        <end position="495"/>
    </location>
</feature>
<keyword evidence="1" id="KW-0472">Membrane</keyword>
<evidence type="ECO:0000256" key="1">
    <source>
        <dbReference type="SAM" id="Phobius"/>
    </source>
</evidence>
<feature type="signal peptide" evidence="2">
    <location>
        <begin position="1"/>
        <end position="28"/>
    </location>
</feature>
<evidence type="ECO:0000313" key="4">
    <source>
        <dbReference type="EMBL" id="KAA8997203.1"/>
    </source>
</evidence>
<protein>
    <recommendedName>
        <fullName evidence="3">CARDB domain-containing protein</fullName>
    </recommendedName>
</protein>
<proteinExistence type="predicted"/>